<dbReference type="RefSeq" id="WP_088171802.1">
    <property type="nucleotide sequence ID" value="NZ_NCQP01000002.1"/>
</dbReference>
<comment type="caution">
    <text evidence="1">The sequence shown here is derived from an EMBL/GenBank/DDBJ whole genome shotgun (WGS) entry which is preliminary data.</text>
</comment>
<gene>
    <name evidence="1" type="ORF">Pdsh_03110</name>
</gene>
<evidence type="ECO:0000313" key="2">
    <source>
        <dbReference type="Proteomes" id="UP000196694"/>
    </source>
</evidence>
<protein>
    <submittedName>
        <fullName evidence="1">Uncharacterized protein</fullName>
    </submittedName>
</protein>
<dbReference type="AlphaFoldDB" id="A0A211YNV9"/>
<keyword evidence="2" id="KW-1185">Reference proteome</keyword>
<evidence type="ECO:0000313" key="1">
    <source>
        <dbReference type="EMBL" id="OWJ54732.1"/>
    </source>
</evidence>
<name>A0A211YNV9_9CREN</name>
<accession>A0A211YNV9</accession>
<sequence>MASDDKSKLDELALEFLKLIHDVIPWRDVPEDVRRDKWRVLAKRVMASSGEDLQEFMHNVVRGVAGDIFYVKRGVTAEGGEARILGKELEELLKKVHEKQAEKELLAYVKSRAIPLVIRLSARLGEEGEEGE</sequence>
<organism evidence="1 2">
    <name type="scientific">Pyrodictium delaneyi</name>
    <dbReference type="NCBI Taxonomy" id="1273541"/>
    <lineage>
        <taxon>Archaea</taxon>
        <taxon>Thermoproteota</taxon>
        <taxon>Thermoprotei</taxon>
        <taxon>Desulfurococcales</taxon>
        <taxon>Pyrodictiaceae</taxon>
        <taxon>Pyrodictium</taxon>
    </lineage>
</organism>
<reference evidence="1 2" key="1">
    <citation type="submission" date="2017-05" db="EMBL/GenBank/DDBJ databases">
        <title>The draft genome of the hyperthermophilic archaeon 'Pyrodictium delaneyi strain Hulk', an iron and nitrate reducer, reveals the capacity for sulfate reduction.</title>
        <authorList>
            <person name="Demey L.M."/>
            <person name="Miller C."/>
            <person name="Manzella M."/>
            <person name="Reguera G."/>
            <person name="Kashefi K."/>
        </authorList>
    </citation>
    <scope>NUCLEOTIDE SEQUENCE [LARGE SCALE GENOMIC DNA]</scope>
    <source>
        <strain evidence="1 2">Hulk</strain>
    </source>
</reference>
<proteinExistence type="predicted"/>
<dbReference type="Proteomes" id="UP000196694">
    <property type="component" value="Unassembled WGS sequence"/>
</dbReference>
<dbReference type="EMBL" id="NCQP01000002">
    <property type="protein sequence ID" value="OWJ54732.1"/>
    <property type="molecule type" value="Genomic_DNA"/>
</dbReference>